<evidence type="ECO:0000313" key="5">
    <source>
        <dbReference type="Proteomes" id="UP000283841"/>
    </source>
</evidence>
<dbReference type="InterPro" id="IPR036770">
    <property type="entry name" value="Ankyrin_rpt-contain_sf"/>
</dbReference>
<reference evidence="4 5" key="1">
    <citation type="journal article" date="2018" name="Front. Microbiol.">
        <title>Genomic and genetic insights into a cosmopolitan fungus, Paecilomyces variotii (Eurotiales).</title>
        <authorList>
            <person name="Urquhart A.S."/>
            <person name="Mondo S.J."/>
            <person name="Makela M.R."/>
            <person name="Hane J.K."/>
            <person name="Wiebenga A."/>
            <person name="He G."/>
            <person name="Mihaltcheva S."/>
            <person name="Pangilinan J."/>
            <person name="Lipzen A."/>
            <person name="Barry K."/>
            <person name="de Vries R.P."/>
            <person name="Grigoriev I.V."/>
            <person name="Idnurm A."/>
        </authorList>
    </citation>
    <scope>NUCLEOTIDE SEQUENCE [LARGE SCALE GENOMIC DNA]</scope>
    <source>
        <strain evidence="4 5">CBS 101075</strain>
    </source>
</reference>
<proteinExistence type="predicted"/>
<dbReference type="Pfam" id="PF12796">
    <property type="entry name" value="Ank_2"/>
    <property type="match status" value="1"/>
</dbReference>
<dbReference type="RefSeq" id="XP_028482555.1">
    <property type="nucleotide sequence ID" value="XM_028631279.1"/>
</dbReference>
<dbReference type="SUPFAM" id="SSF48403">
    <property type="entry name" value="Ankyrin repeat"/>
    <property type="match status" value="1"/>
</dbReference>
<dbReference type="VEuPathDB" id="FungiDB:C8Q69DRAFT_476776"/>
<keyword evidence="1" id="KW-0677">Repeat</keyword>
<dbReference type="PROSITE" id="PS50088">
    <property type="entry name" value="ANK_REPEAT"/>
    <property type="match status" value="1"/>
</dbReference>
<dbReference type="AlphaFoldDB" id="A0A443HMB6"/>
<comment type="caution">
    <text evidence="4">The sequence shown here is derived from an EMBL/GenBank/DDBJ whole genome shotgun (WGS) entry which is preliminary data.</text>
</comment>
<dbReference type="PROSITE" id="PS50297">
    <property type="entry name" value="ANK_REP_REGION"/>
    <property type="match status" value="1"/>
</dbReference>
<dbReference type="GeneID" id="39600556"/>
<gene>
    <name evidence="4" type="ORF">C8Q69DRAFT_476776</name>
</gene>
<keyword evidence="5" id="KW-1185">Reference proteome</keyword>
<evidence type="ECO:0000256" key="3">
    <source>
        <dbReference type="PROSITE-ProRule" id="PRU00023"/>
    </source>
</evidence>
<dbReference type="Gene3D" id="1.25.40.20">
    <property type="entry name" value="Ankyrin repeat-containing domain"/>
    <property type="match status" value="2"/>
</dbReference>
<dbReference type="SMART" id="SM00248">
    <property type="entry name" value="ANK"/>
    <property type="match status" value="4"/>
</dbReference>
<dbReference type="EMBL" id="RCNU01000011">
    <property type="protein sequence ID" value="RWQ92910.1"/>
    <property type="molecule type" value="Genomic_DNA"/>
</dbReference>
<dbReference type="Proteomes" id="UP000283841">
    <property type="component" value="Unassembled WGS sequence"/>
</dbReference>
<evidence type="ECO:0000256" key="1">
    <source>
        <dbReference type="ARBA" id="ARBA00022737"/>
    </source>
</evidence>
<evidence type="ECO:0000313" key="4">
    <source>
        <dbReference type="EMBL" id="RWQ92910.1"/>
    </source>
</evidence>
<feature type="repeat" description="ANK" evidence="3">
    <location>
        <begin position="181"/>
        <end position="210"/>
    </location>
</feature>
<dbReference type="PANTHER" id="PTHR24198:SF165">
    <property type="entry name" value="ANKYRIN REPEAT-CONTAINING PROTEIN-RELATED"/>
    <property type="match status" value="1"/>
</dbReference>
<name>A0A443HMB6_BYSSP</name>
<organism evidence="4 5">
    <name type="scientific">Byssochlamys spectabilis</name>
    <name type="common">Paecilomyces variotii</name>
    <dbReference type="NCBI Taxonomy" id="264951"/>
    <lineage>
        <taxon>Eukaryota</taxon>
        <taxon>Fungi</taxon>
        <taxon>Dikarya</taxon>
        <taxon>Ascomycota</taxon>
        <taxon>Pezizomycotina</taxon>
        <taxon>Eurotiomycetes</taxon>
        <taxon>Eurotiomycetidae</taxon>
        <taxon>Eurotiales</taxon>
        <taxon>Thermoascaceae</taxon>
        <taxon>Paecilomyces</taxon>
    </lineage>
</organism>
<dbReference type="PANTHER" id="PTHR24198">
    <property type="entry name" value="ANKYRIN REPEAT AND PROTEIN KINASE DOMAIN-CONTAINING PROTEIN"/>
    <property type="match status" value="1"/>
</dbReference>
<accession>A0A443HMB6</accession>
<evidence type="ECO:0000256" key="2">
    <source>
        <dbReference type="ARBA" id="ARBA00023043"/>
    </source>
</evidence>
<keyword evidence="2 3" id="KW-0040">ANK repeat</keyword>
<dbReference type="STRING" id="264951.A0A443HMB6"/>
<protein>
    <submittedName>
        <fullName evidence="4">Ankyrin repeat-containing domain protein</fullName>
    </submittedName>
</protein>
<dbReference type="InterPro" id="IPR002110">
    <property type="entry name" value="Ankyrin_rpt"/>
</dbReference>
<sequence length="254" mass="28370">MRNLTKELRIAISNGKTDEVILLLEQGAPMIIEHFVLATQMELYDVLKLFLDRGWDINTDVDKLIPSALVYTFHDMTLLTWFLDHGADPNKRCQMRDCTPLSYAIVEAPFGIIELLFRYGGSIDRGQLLHYAAMRECSDNLEVLKFVYDKSPEVGAMKVNKLLDEDCPQDFAMNFRAGLGTPLHYAALTGSLDCVKFLVEKGGNPLIRDPYGRTALSLAIYKGNDLVAQFLQDLIKAPVSKQEATGHSNVGIAV</sequence>